<evidence type="ECO:0000313" key="2">
    <source>
        <dbReference type="EMBL" id="CFE40573.1"/>
    </source>
</evidence>
<dbReference type="Proteomes" id="UP000045842">
    <property type="component" value="Unassembled WGS sequence"/>
</dbReference>
<dbReference type="Proteomes" id="UP000046947">
    <property type="component" value="Unassembled WGS sequence"/>
</dbReference>
<gene>
    <name evidence="4" type="ORF">ERS007679_03949</name>
    <name evidence="2" type="ORF">ERS007681_02562</name>
    <name evidence="3" type="ORF">ERS007688_02049</name>
    <name evidence="5" type="ORF">ERS007739_00978</name>
</gene>
<feature type="region of interest" description="Disordered" evidence="1">
    <location>
        <begin position="1"/>
        <end position="56"/>
    </location>
</feature>
<dbReference type="Proteomes" id="UP000039021">
    <property type="component" value="Unassembled WGS sequence"/>
</dbReference>
<evidence type="ECO:0000256" key="1">
    <source>
        <dbReference type="SAM" id="MobiDB-lite"/>
    </source>
</evidence>
<dbReference type="EMBL" id="CSBK01000331">
    <property type="protein sequence ID" value="COX27237.1"/>
    <property type="molecule type" value="Genomic_DNA"/>
</dbReference>
<accession>A0A655J6Y0</accession>
<reference evidence="5" key="2">
    <citation type="submission" date="2015-03" db="EMBL/GenBank/DDBJ databases">
        <authorList>
            <consortium name="Pathogen Informatics"/>
            <person name="Murphy D."/>
        </authorList>
    </citation>
    <scope>NUCLEOTIDE SEQUENCE</scope>
    <source>
        <strain evidence="5">N09902308</strain>
    </source>
</reference>
<sequence length="56" mass="5812">MASLASRLIGSTREMPSGVAGSPSRAMTKRAALPSGDKNIFSPRLKSGFSKADCGR</sequence>
<evidence type="ECO:0000313" key="3">
    <source>
        <dbReference type="EMBL" id="CFE52146.1"/>
    </source>
</evidence>
<evidence type="ECO:0000313" key="5">
    <source>
        <dbReference type="EMBL" id="COX27237.1"/>
    </source>
</evidence>
<dbReference type="EMBL" id="CSAD01000841">
    <property type="protein sequence ID" value="COW50417.1"/>
    <property type="molecule type" value="Genomic_DNA"/>
</dbReference>
<proteinExistence type="predicted"/>
<protein>
    <submittedName>
        <fullName evidence="4">Uncharacterized protein</fullName>
    </submittedName>
</protein>
<organism evidence="4 7">
    <name type="scientific">Mycobacterium tuberculosis</name>
    <dbReference type="NCBI Taxonomy" id="1773"/>
    <lineage>
        <taxon>Bacteria</taxon>
        <taxon>Bacillati</taxon>
        <taxon>Actinomycetota</taxon>
        <taxon>Actinomycetes</taxon>
        <taxon>Mycobacteriales</taxon>
        <taxon>Mycobacteriaceae</taxon>
        <taxon>Mycobacterium</taxon>
        <taxon>Mycobacterium tuberculosis complex</taxon>
    </lineage>
</organism>
<name>A0A655J6Y0_MYCTX</name>
<dbReference type="AlphaFoldDB" id="A0A655J6Y0"/>
<dbReference type="EMBL" id="CFOE01000349">
    <property type="protein sequence ID" value="CFE40573.1"/>
    <property type="molecule type" value="Genomic_DNA"/>
</dbReference>
<evidence type="ECO:0000313" key="4">
    <source>
        <dbReference type="EMBL" id="COW50417.1"/>
    </source>
</evidence>
<evidence type="ECO:0000313" key="6">
    <source>
        <dbReference type="Proteomes" id="UP000039021"/>
    </source>
</evidence>
<dbReference type="EMBL" id="CFOH01000309">
    <property type="protein sequence ID" value="CFE52146.1"/>
    <property type="molecule type" value="Genomic_DNA"/>
</dbReference>
<reference evidence="6 7" key="1">
    <citation type="submission" date="2015-03" db="EMBL/GenBank/DDBJ databases">
        <authorList>
            <consortium name="Pathogen Informatics"/>
        </authorList>
    </citation>
    <scope>NUCLEOTIDE SEQUENCE [LARGE SCALE GENOMIC DNA]</scope>
    <source>
        <strain evidence="4 7">G09801536</strain>
        <strain evidence="2 9">G09901357</strain>
        <strain evidence="3 8">H09601792</strain>
        <strain evidence="6">N09902308</strain>
    </source>
</reference>
<evidence type="ECO:0000313" key="8">
    <source>
        <dbReference type="Proteomes" id="UP000046947"/>
    </source>
</evidence>
<evidence type="ECO:0000313" key="9">
    <source>
        <dbReference type="Proteomes" id="UP000048289"/>
    </source>
</evidence>
<evidence type="ECO:0000313" key="7">
    <source>
        <dbReference type="Proteomes" id="UP000045842"/>
    </source>
</evidence>
<dbReference type="Proteomes" id="UP000048289">
    <property type="component" value="Unassembled WGS sequence"/>
</dbReference>